<dbReference type="RefSeq" id="WP_219800872.1">
    <property type="nucleotide sequence ID" value="NZ_CP080096.1"/>
</dbReference>
<name>A0ABX8UVQ7_9BURK</name>
<dbReference type="Proteomes" id="UP000826462">
    <property type="component" value="Chromosome 2"/>
</dbReference>
<feature type="region of interest" description="Disordered" evidence="1">
    <location>
        <begin position="67"/>
        <end position="115"/>
    </location>
</feature>
<feature type="chain" id="PRO_5045698777" evidence="2">
    <location>
        <begin position="23"/>
        <end position="115"/>
    </location>
</feature>
<gene>
    <name evidence="3" type="ORF">KZJ38_30985</name>
</gene>
<evidence type="ECO:0000313" key="4">
    <source>
        <dbReference type="Proteomes" id="UP000826462"/>
    </source>
</evidence>
<reference evidence="3 4" key="1">
    <citation type="submission" date="2021-07" db="EMBL/GenBank/DDBJ databases">
        <title>Paraburkholderia edwinii protects Aspergillus sp. from phenazines by acting as a toxin sponge.</title>
        <authorList>
            <person name="Dahlstrom K.M."/>
            <person name="Newman D.K."/>
        </authorList>
    </citation>
    <scope>NUCLEOTIDE SEQUENCE [LARGE SCALE GENOMIC DNA]</scope>
    <source>
        <strain evidence="3 4">Pe01</strain>
    </source>
</reference>
<keyword evidence="4" id="KW-1185">Reference proteome</keyword>
<feature type="signal peptide" evidence="2">
    <location>
        <begin position="1"/>
        <end position="22"/>
    </location>
</feature>
<evidence type="ECO:0000256" key="2">
    <source>
        <dbReference type="SAM" id="SignalP"/>
    </source>
</evidence>
<keyword evidence="2" id="KW-0732">Signal</keyword>
<organism evidence="3 4">
    <name type="scientific">Paraburkholderia edwinii</name>
    <dbReference type="NCBI Taxonomy" id="2861782"/>
    <lineage>
        <taxon>Bacteria</taxon>
        <taxon>Pseudomonadati</taxon>
        <taxon>Pseudomonadota</taxon>
        <taxon>Betaproteobacteria</taxon>
        <taxon>Burkholderiales</taxon>
        <taxon>Burkholderiaceae</taxon>
        <taxon>Paraburkholderia</taxon>
    </lineage>
</organism>
<sequence>MKSFISAIAVAAVLATPVASFAQSTNGPVTRAQVRAELAQVQKAEQGAPLWNAGDAHYPDGLAAAESQVVAQNGASQTTGYGPATNGTSQSGRAQTPQAANGGNDWLKSSGYNHP</sequence>
<accession>A0ABX8UVQ7</accession>
<evidence type="ECO:0000256" key="1">
    <source>
        <dbReference type="SAM" id="MobiDB-lite"/>
    </source>
</evidence>
<proteinExistence type="predicted"/>
<protein>
    <submittedName>
        <fullName evidence="3">DUF4148 domain-containing protein</fullName>
    </submittedName>
</protein>
<dbReference type="Pfam" id="PF13663">
    <property type="entry name" value="DUF4148"/>
    <property type="match status" value="1"/>
</dbReference>
<dbReference type="InterPro" id="IPR025421">
    <property type="entry name" value="DUF4148"/>
</dbReference>
<evidence type="ECO:0000313" key="3">
    <source>
        <dbReference type="EMBL" id="QYD71442.1"/>
    </source>
</evidence>
<feature type="compositionally biased region" description="Polar residues" evidence="1">
    <location>
        <begin position="69"/>
        <end position="101"/>
    </location>
</feature>
<dbReference type="EMBL" id="CP080096">
    <property type="protein sequence ID" value="QYD71442.1"/>
    <property type="molecule type" value="Genomic_DNA"/>
</dbReference>